<dbReference type="AlphaFoldDB" id="A0A7X0BVG8"/>
<feature type="domain" description="GP-PDE" evidence="2">
    <location>
        <begin position="30"/>
        <end position="274"/>
    </location>
</feature>
<dbReference type="PROSITE" id="PS51704">
    <property type="entry name" value="GP_PDE"/>
    <property type="match status" value="1"/>
</dbReference>
<organism evidence="3 4">
    <name type="scientific">Nonomuraea muscovyensis</name>
    <dbReference type="NCBI Taxonomy" id="1124761"/>
    <lineage>
        <taxon>Bacteria</taxon>
        <taxon>Bacillati</taxon>
        <taxon>Actinomycetota</taxon>
        <taxon>Actinomycetes</taxon>
        <taxon>Streptosporangiales</taxon>
        <taxon>Streptosporangiaceae</taxon>
        <taxon>Nonomuraea</taxon>
    </lineage>
</organism>
<keyword evidence="1" id="KW-0732">Signal</keyword>
<keyword evidence="3" id="KW-0378">Hydrolase</keyword>
<feature type="chain" id="PRO_5031365000" evidence="1">
    <location>
        <begin position="26"/>
        <end position="281"/>
    </location>
</feature>
<feature type="signal peptide" evidence="1">
    <location>
        <begin position="1"/>
        <end position="25"/>
    </location>
</feature>
<dbReference type="GO" id="GO:0008889">
    <property type="term" value="F:glycerophosphodiester phosphodiesterase activity"/>
    <property type="evidence" value="ECO:0007669"/>
    <property type="project" value="UniProtKB-EC"/>
</dbReference>
<dbReference type="GO" id="GO:0006629">
    <property type="term" value="P:lipid metabolic process"/>
    <property type="evidence" value="ECO:0007669"/>
    <property type="project" value="InterPro"/>
</dbReference>
<dbReference type="SUPFAM" id="SSF51695">
    <property type="entry name" value="PLC-like phosphodiesterases"/>
    <property type="match status" value="1"/>
</dbReference>
<dbReference type="Proteomes" id="UP000583800">
    <property type="component" value="Unassembled WGS sequence"/>
</dbReference>
<keyword evidence="4" id="KW-1185">Reference proteome</keyword>
<comment type="caution">
    <text evidence="3">The sequence shown here is derived from an EMBL/GenBank/DDBJ whole genome shotgun (WGS) entry which is preliminary data.</text>
</comment>
<sequence>MFRRLGLATTTALMILAAAAPPATAAAPRPVDVAHRGASAYAPENTVAAFELAAEQGADLYELDVQETRDHRLVLVHDTTLARTTDAEEVFPDRAPWNVGDFTLAEIRRLDAGSWFGPEYAGEPVPTLEEALRAMRGRGLGLLLEIKAPHLYPGIESRVSAALRRDPHWLAPGRTVVQSFDWAAMRRFHRVMPRVPVGLLGTPGVAELPALARFARQINPPHGDVTAAYVRRVHALRMEVHTWTVDDPDTMRRLAGLGVDGIITNRPDVLRTVLGAARRAA</sequence>
<dbReference type="Pfam" id="PF03009">
    <property type="entry name" value="GDPD"/>
    <property type="match status" value="1"/>
</dbReference>
<proteinExistence type="predicted"/>
<evidence type="ECO:0000259" key="2">
    <source>
        <dbReference type="PROSITE" id="PS51704"/>
    </source>
</evidence>
<dbReference type="InterPro" id="IPR030395">
    <property type="entry name" value="GP_PDE_dom"/>
</dbReference>
<gene>
    <name evidence="3" type="ORF">FHU36_000171</name>
</gene>
<dbReference type="PANTHER" id="PTHR46211">
    <property type="entry name" value="GLYCEROPHOSPHORYL DIESTER PHOSPHODIESTERASE"/>
    <property type="match status" value="1"/>
</dbReference>
<dbReference type="Gene3D" id="3.20.20.190">
    <property type="entry name" value="Phosphatidylinositol (PI) phosphodiesterase"/>
    <property type="match status" value="1"/>
</dbReference>
<reference evidence="3 4" key="1">
    <citation type="submission" date="2020-08" db="EMBL/GenBank/DDBJ databases">
        <title>Sequencing the genomes of 1000 actinobacteria strains.</title>
        <authorList>
            <person name="Klenk H.-P."/>
        </authorList>
    </citation>
    <scope>NUCLEOTIDE SEQUENCE [LARGE SCALE GENOMIC DNA]</scope>
    <source>
        <strain evidence="3 4">DSM 45913</strain>
    </source>
</reference>
<protein>
    <submittedName>
        <fullName evidence="3">Glycerophosphoryl diester phosphodiesterase</fullName>
        <ecNumber evidence="3">3.1.4.46</ecNumber>
    </submittedName>
</protein>
<evidence type="ECO:0000313" key="4">
    <source>
        <dbReference type="Proteomes" id="UP000583800"/>
    </source>
</evidence>
<accession>A0A7X0BVG8</accession>
<dbReference type="PANTHER" id="PTHR46211:SF1">
    <property type="entry name" value="GLYCEROPHOSPHODIESTER PHOSPHODIESTERASE, CYTOPLASMIC"/>
    <property type="match status" value="1"/>
</dbReference>
<evidence type="ECO:0000256" key="1">
    <source>
        <dbReference type="SAM" id="SignalP"/>
    </source>
</evidence>
<name>A0A7X0BVG8_9ACTN</name>
<dbReference type="EMBL" id="JACHJB010000001">
    <property type="protein sequence ID" value="MBB6343662.1"/>
    <property type="molecule type" value="Genomic_DNA"/>
</dbReference>
<dbReference type="EC" id="3.1.4.46" evidence="3"/>
<dbReference type="RefSeq" id="WP_185081901.1">
    <property type="nucleotide sequence ID" value="NZ_JACHJB010000001.1"/>
</dbReference>
<evidence type="ECO:0000313" key="3">
    <source>
        <dbReference type="EMBL" id="MBB6343662.1"/>
    </source>
</evidence>
<dbReference type="InterPro" id="IPR017946">
    <property type="entry name" value="PLC-like_Pdiesterase_TIM-brl"/>
</dbReference>